<dbReference type="InterPro" id="IPR032466">
    <property type="entry name" value="Metal_Hydrolase"/>
</dbReference>
<feature type="domain" description="Amidohydrolase-related" evidence="1">
    <location>
        <begin position="63"/>
        <end position="268"/>
    </location>
</feature>
<evidence type="ECO:0000259" key="1">
    <source>
        <dbReference type="Pfam" id="PF04909"/>
    </source>
</evidence>
<name>A0ABT4JGN5_9BACT</name>
<dbReference type="Pfam" id="PF04909">
    <property type="entry name" value="Amidohydro_2"/>
    <property type="match status" value="1"/>
</dbReference>
<dbReference type="Gene3D" id="3.20.20.140">
    <property type="entry name" value="Metal-dependent hydrolases"/>
    <property type="match status" value="1"/>
</dbReference>
<dbReference type="RefSeq" id="WP_269009970.1">
    <property type="nucleotide sequence ID" value="NZ_JAANOH010000002.1"/>
</dbReference>
<organism evidence="2 3">
    <name type="scientific">Aquirufa ecclesiirivi</name>
    <dbReference type="NCBI Taxonomy" id="2715124"/>
    <lineage>
        <taxon>Bacteria</taxon>
        <taxon>Pseudomonadati</taxon>
        <taxon>Bacteroidota</taxon>
        <taxon>Cytophagia</taxon>
        <taxon>Cytophagales</taxon>
        <taxon>Flectobacillaceae</taxon>
        <taxon>Aquirufa</taxon>
    </lineage>
</organism>
<dbReference type="EMBL" id="JAANOH010000002">
    <property type="protein sequence ID" value="MCZ2475103.1"/>
    <property type="molecule type" value="Genomic_DNA"/>
</dbReference>
<gene>
    <name evidence="2" type="ORF">G9H61_06580</name>
</gene>
<accession>A0ABT4JGN5</accession>
<sequence>MKIFDFNIHLPWLKSNDVNDVIDQDMNMSQKEVIIGLDYHQAHINQVDGANLLLFNTTLFDEVHAEVNDTLKQKLGLYECTHLVDFRRQDCRAYLEKAKGFGINAIMFNSYLQKIAPSDYDSVISVCKIAQELNLIVCIDGSYGTSKMYTYKNLELACLVADVVTQVPIVIVHSGGANVIDAMLLALDKKNVWLDTSFSLPYYLGSSLERDYAFVYKKLGYERIVFGSDHPYMDLKETIDLHLNFFDKYQFGQQAIDNIMFNNAQHLFSNK</sequence>
<proteinExistence type="predicted"/>
<protein>
    <submittedName>
        <fullName evidence="2">Amidohydrolase family protein</fullName>
    </submittedName>
</protein>
<evidence type="ECO:0000313" key="3">
    <source>
        <dbReference type="Proteomes" id="UP001321186"/>
    </source>
</evidence>
<comment type="caution">
    <text evidence="2">The sequence shown here is derived from an EMBL/GenBank/DDBJ whole genome shotgun (WGS) entry which is preliminary data.</text>
</comment>
<reference evidence="2 3" key="1">
    <citation type="submission" date="2020-03" db="EMBL/GenBank/DDBJ databases">
        <authorList>
            <person name="Pitt A."/>
            <person name="Hahn M.W."/>
        </authorList>
    </citation>
    <scope>NUCLEOTIDE SEQUENCE [LARGE SCALE GENOMIC DNA]</scope>
    <source>
        <strain evidence="2 3">5A-MARBSE</strain>
    </source>
</reference>
<evidence type="ECO:0000313" key="2">
    <source>
        <dbReference type="EMBL" id="MCZ2475103.1"/>
    </source>
</evidence>
<keyword evidence="3" id="KW-1185">Reference proteome</keyword>
<dbReference type="SUPFAM" id="SSF51556">
    <property type="entry name" value="Metallo-dependent hydrolases"/>
    <property type="match status" value="1"/>
</dbReference>
<dbReference type="Proteomes" id="UP001321186">
    <property type="component" value="Unassembled WGS sequence"/>
</dbReference>
<dbReference type="InterPro" id="IPR006680">
    <property type="entry name" value="Amidohydro-rel"/>
</dbReference>